<comment type="caution">
    <text evidence="5">The sequence shown here is derived from an EMBL/GenBank/DDBJ whole genome shotgun (WGS) entry which is preliminary data.</text>
</comment>
<reference evidence="5 6" key="1">
    <citation type="submission" date="2020-02" db="EMBL/GenBank/DDBJ databases">
        <title>Bacillus aquiflavi sp. nov., isolated from yellow water of strong flavor Chinese baijiu in Yibin region of China.</title>
        <authorList>
            <person name="Xie J."/>
        </authorList>
    </citation>
    <scope>NUCLEOTIDE SEQUENCE [LARGE SCALE GENOMIC DNA]</scope>
    <source>
        <strain evidence="5 6">SA4</strain>
    </source>
</reference>
<evidence type="ECO:0000313" key="5">
    <source>
        <dbReference type="EMBL" id="NEY72705.1"/>
    </source>
</evidence>
<dbReference type="InterPro" id="IPR036397">
    <property type="entry name" value="RNaseH_sf"/>
</dbReference>
<dbReference type="Proteomes" id="UP000481043">
    <property type="component" value="Unassembled WGS sequence"/>
</dbReference>
<dbReference type="InterPro" id="IPR013520">
    <property type="entry name" value="Ribonucl_H"/>
</dbReference>
<dbReference type="GO" id="GO:0000175">
    <property type="term" value="F:3'-5'-RNA exonuclease activity"/>
    <property type="evidence" value="ECO:0007669"/>
    <property type="project" value="InterPro"/>
</dbReference>
<dbReference type="Pfam" id="PF00929">
    <property type="entry name" value="RNase_T"/>
    <property type="match status" value="1"/>
</dbReference>
<dbReference type="PANTHER" id="PTHR23044">
    <property type="entry name" value="3'-5' EXONUCLEASE ERI1-RELATED"/>
    <property type="match status" value="1"/>
</dbReference>
<dbReference type="AlphaFoldDB" id="A0A6M0Q8M2"/>
<evidence type="ECO:0000256" key="3">
    <source>
        <dbReference type="ARBA" id="ARBA00022839"/>
    </source>
</evidence>
<accession>A0A6M0Q8M2</accession>
<keyword evidence="6" id="KW-1185">Reference proteome</keyword>
<evidence type="ECO:0000313" key="6">
    <source>
        <dbReference type="Proteomes" id="UP000481043"/>
    </source>
</evidence>
<dbReference type="InterPro" id="IPR012337">
    <property type="entry name" value="RNaseH-like_sf"/>
</dbReference>
<dbReference type="RefSeq" id="WP_163180154.1">
    <property type="nucleotide sequence ID" value="NZ_JAAIWM010000004.1"/>
</dbReference>
<protein>
    <submittedName>
        <fullName evidence="5">Exonuclease domain-containing protein</fullName>
    </submittedName>
</protein>
<dbReference type="InterPro" id="IPR047201">
    <property type="entry name" value="ERI-1_3'hExo-like"/>
</dbReference>
<dbReference type="GO" id="GO:0003676">
    <property type="term" value="F:nucleic acid binding"/>
    <property type="evidence" value="ECO:0007669"/>
    <property type="project" value="InterPro"/>
</dbReference>
<gene>
    <name evidence="5" type="ORF">G4D63_13290</name>
</gene>
<dbReference type="SMART" id="SM00479">
    <property type="entry name" value="EXOIII"/>
    <property type="match status" value="1"/>
</dbReference>
<name>A0A6M0Q8M2_9BACI</name>
<evidence type="ECO:0000259" key="4">
    <source>
        <dbReference type="SMART" id="SM00479"/>
    </source>
</evidence>
<sequence length="311" mass="36767">MAELKQFVFFDFEMLCSDKGMPFEEMEAIRLGAVKYDLETEKIEFFDRYIKPINTLPLSPFCKRLTGIKDTDLENAECFTEVIHAFLAWVNGIKKSRFFSWSTNDLTRLKHDLTKNQLPPSIYKKMAERYVDFQAVFTKRVSKSPYSVENALRLFDLQFIGDPHNPMYDAYNTFRIYQAFSIDKQQADLVMLSQFILDSENIPADPKGINSLLKKMVKNDINSLILEYKEFTNLKEGSKYIKRVKNIVNKYENIVINRSGLFSLDIRHDINLIIKWYQQLLISYEEHFNYSSRIIIWDEHTMKDFKRITAI</sequence>
<dbReference type="Gene3D" id="3.30.420.10">
    <property type="entry name" value="Ribonuclease H-like superfamily/Ribonuclease H"/>
    <property type="match status" value="1"/>
</dbReference>
<proteinExistence type="predicted"/>
<organism evidence="5 6">
    <name type="scientific">Bacillus mesophilus</name>
    <dbReference type="NCBI Taxonomy" id="1808955"/>
    <lineage>
        <taxon>Bacteria</taxon>
        <taxon>Bacillati</taxon>
        <taxon>Bacillota</taxon>
        <taxon>Bacilli</taxon>
        <taxon>Bacillales</taxon>
        <taxon>Bacillaceae</taxon>
        <taxon>Bacillus</taxon>
    </lineage>
</organism>
<dbReference type="SUPFAM" id="SSF53098">
    <property type="entry name" value="Ribonuclease H-like"/>
    <property type="match status" value="1"/>
</dbReference>
<evidence type="ECO:0000256" key="1">
    <source>
        <dbReference type="ARBA" id="ARBA00022722"/>
    </source>
</evidence>
<keyword evidence="1" id="KW-0540">Nuclease</keyword>
<dbReference type="InterPro" id="IPR051274">
    <property type="entry name" value="3-5_Exoribonuclease"/>
</dbReference>
<dbReference type="EMBL" id="JAAIWM010000004">
    <property type="protein sequence ID" value="NEY72705.1"/>
    <property type="molecule type" value="Genomic_DNA"/>
</dbReference>
<feature type="domain" description="Exonuclease" evidence="4">
    <location>
        <begin position="6"/>
        <end position="186"/>
    </location>
</feature>
<keyword evidence="3 5" id="KW-0269">Exonuclease</keyword>
<dbReference type="PANTHER" id="PTHR23044:SF61">
    <property type="entry name" value="3'-5' EXORIBONUCLEASE 1-RELATED"/>
    <property type="match status" value="1"/>
</dbReference>
<dbReference type="CDD" id="cd06133">
    <property type="entry name" value="ERI-1_3'hExo_like"/>
    <property type="match status" value="1"/>
</dbReference>
<keyword evidence="2" id="KW-0378">Hydrolase</keyword>
<evidence type="ECO:0000256" key="2">
    <source>
        <dbReference type="ARBA" id="ARBA00022801"/>
    </source>
</evidence>